<sequence>MEKSKRQSSRLKKSILSSLPDKSAERISSSKNVKKSSKFKRSIKPHQYGEIITVDETNLAGVLSQPIQTKRRQIQTGTEEILGDVVVLEDVQTDISAPDLIQPKKKKAKKPRSPSPETYSETDSLPKNQKSKRNPIYQVLSSDEDSNDIHSYKNIWEEALEDKATSTREEYEVPEKRPYSVIPFPRAQPMHYLNKFVANKTLLGEPSFRRVSNRGPMMFSSFPTNKHFRGTIACSKVAGNILGEIIEQKKDFDGIFCMQIPNSLRVFNHQNVKEVEDKDIHLERQNTSHFINDAEIHFQEKQRESYKPLALTGFSNSQPFGKLLLLKSGKIILQVGARRDLSWIPLSRFIKKTAAIVDFTGASQNKQTSSSLQPINKMTLHSLGRIQHVFSAFYNYSNILETLPPVMSSKIQPCVEEVDLTGDQSHVKIKEEMNANDAVMLKRKAVVKKTTKTASFLFQKSQVKNDTIQQKKKKRVQQPSKTKATNLRRRKPKPSN</sequence>
<feature type="compositionally biased region" description="Basic residues" evidence="1">
    <location>
        <begin position="486"/>
        <end position="496"/>
    </location>
</feature>
<dbReference type="WBParaSite" id="PSU_v2.g21147.t1">
    <property type="protein sequence ID" value="PSU_v2.g21147.t1"/>
    <property type="gene ID" value="PSU_v2.g21147"/>
</dbReference>
<reference evidence="3" key="1">
    <citation type="submission" date="2022-11" db="UniProtKB">
        <authorList>
            <consortium name="WormBaseParasite"/>
        </authorList>
    </citation>
    <scope>IDENTIFICATION</scope>
</reference>
<protein>
    <submittedName>
        <fullName evidence="3">Uncharacterized protein</fullName>
    </submittedName>
</protein>
<evidence type="ECO:0000256" key="1">
    <source>
        <dbReference type="SAM" id="MobiDB-lite"/>
    </source>
</evidence>
<accession>A0A914YNG4</accession>
<evidence type="ECO:0000313" key="2">
    <source>
        <dbReference type="Proteomes" id="UP000887577"/>
    </source>
</evidence>
<feature type="compositionally biased region" description="Basic residues" evidence="1">
    <location>
        <begin position="32"/>
        <end position="44"/>
    </location>
</feature>
<feature type="compositionally biased region" description="Basic residues" evidence="1">
    <location>
        <begin position="103"/>
        <end position="112"/>
    </location>
</feature>
<feature type="compositionally biased region" description="Basic residues" evidence="1">
    <location>
        <begin position="1"/>
        <end position="13"/>
    </location>
</feature>
<feature type="compositionally biased region" description="Polar residues" evidence="1">
    <location>
        <begin position="117"/>
        <end position="128"/>
    </location>
</feature>
<dbReference type="Proteomes" id="UP000887577">
    <property type="component" value="Unplaced"/>
</dbReference>
<keyword evidence="2" id="KW-1185">Reference proteome</keyword>
<organism evidence="2 3">
    <name type="scientific">Panagrolaimus superbus</name>
    <dbReference type="NCBI Taxonomy" id="310955"/>
    <lineage>
        <taxon>Eukaryota</taxon>
        <taxon>Metazoa</taxon>
        <taxon>Ecdysozoa</taxon>
        <taxon>Nematoda</taxon>
        <taxon>Chromadorea</taxon>
        <taxon>Rhabditida</taxon>
        <taxon>Tylenchina</taxon>
        <taxon>Panagrolaimomorpha</taxon>
        <taxon>Panagrolaimoidea</taxon>
        <taxon>Panagrolaimidae</taxon>
        <taxon>Panagrolaimus</taxon>
    </lineage>
</organism>
<evidence type="ECO:0000313" key="3">
    <source>
        <dbReference type="WBParaSite" id="PSU_v2.g21147.t1"/>
    </source>
</evidence>
<name>A0A914YNG4_9BILA</name>
<feature type="region of interest" description="Disordered" evidence="1">
    <location>
        <begin position="1"/>
        <end position="47"/>
    </location>
</feature>
<feature type="region of interest" description="Disordered" evidence="1">
    <location>
        <begin position="465"/>
        <end position="496"/>
    </location>
</feature>
<feature type="region of interest" description="Disordered" evidence="1">
    <location>
        <begin position="98"/>
        <end position="143"/>
    </location>
</feature>
<dbReference type="AlphaFoldDB" id="A0A914YNG4"/>
<proteinExistence type="predicted"/>